<dbReference type="FunFam" id="1.25.40.10:FF:000344">
    <property type="entry name" value="Pentatricopeptide repeat-containing protein"/>
    <property type="match status" value="1"/>
</dbReference>
<evidence type="ECO:0000313" key="3">
    <source>
        <dbReference type="EMBL" id="KAF4386683.1"/>
    </source>
</evidence>
<evidence type="ECO:0000256" key="1">
    <source>
        <dbReference type="ARBA" id="ARBA00022737"/>
    </source>
</evidence>
<organism evidence="3 5">
    <name type="scientific">Cannabis sativa</name>
    <name type="common">Hemp</name>
    <name type="synonym">Marijuana</name>
    <dbReference type="NCBI Taxonomy" id="3483"/>
    <lineage>
        <taxon>Eukaryota</taxon>
        <taxon>Viridiplantae</taxon>
        <taxon>Streptophyta</taxon>
        <taxon>Embryophyta</taxon>
        <taxon>Tracheophyta</taxon>
        <taxon>Spermatophyta</taxon>
        <taxon>Magnoliopsida</taxon>
        <taxon>eudicotyledons</taxon>
        <taxon>Gunneridae</taxon>
        <taxon>Pentapetalae</taxon>
        <taxon>rosids</taxon>
        <taxon>fabids</taxon>
        <taxon>Rosales</taxon>
        <taxon>Cannabaceae</taxon>
        <taxon>Cannabis</taxon>
    </lineage>
</organism>
<dbReference type="PROSITE" id="PS51375">
    <property type="entry name" value="PPR"/>
    <property type="match status" value="3"/>
</dbReference>
<evidence type="ECO:0000313" key="6">
    <source>
        <dbReference type="Proteomes" id="UP000583929"/>
    </source>
</evidence>
<dbReference type="Proteomes" id="UP000583929">
    <property type="component" value="Unassembled WGS sequence"/>
</dbReference>
<evidence type="ECO:0000256" key="2">
    <source>
        <dbReference type="PROSITE-ProRule" id="PRU00708"/>
    </source>
</evidence>
<proteinExistence type="predicted"/>
<dbReference type="Pfam" id="PF20431">
    <property type="entry name" value="E_motif"/>
    <property type="match status" value="1"/>
</dbReference>
<evidence type="ECO:0008006" key="7">
    <source>
        <dbReference type="Google" id="ProtNLM"/>
    </source>
</evidence>
<dbReference type="FunFam" id="1.25.40.10:FF:000642">
    <property type="entry name" value="Pentatricopeptide repeat-containing protein mitochondrial"/>
    <property type="match status" value="1"/>
</dbReference>
<evidence type="ECO:0000313" key="5">
    <source>
        <dbReference type="Proteomes" id="UP000525078"/>
    </source>
</evidence>
<dbReference type="NCBIfam" id="TIGR00756">
    <property type="entry name" value="PPR"/>
    <property type="match status" value="5"/>
</dbReference>
<reference evidence="5 6" key="1">
    <citation type="journal article" date="2020" name="bioRxiv">
        <title>Sequence and annotation of 42 cannabis genomes reveals extensive copy number variation in cannabinoid synthesis and pathogen resistance genes.</title>
        <authorList>
            <person name="Mckernan K.J."/>
            <person name="Helbert Y."/>
            <person name="Kane L.T."/>
            <person name="Ebling H."/>
            <person name="Zhang L."/>
            <person name="Liu B."/>
            <person name="Eaton Z."/>
            <person name="Mclaughlin S."/>
            <person name="Kingan S."/>
            <person name="Baybayan P."/>
            <person name="Concepcion G."/>
            <person name="Jordan M."/>
            <person name="Riva A."/>
            <person name="Barbazuk W."/>
            <person name="Harkins T."/>
        </authorList>
    </citation>
    <scope>NUCLEOTIDE SEQUENCE [LARGE SCALE GENOMIC DNA]</scope>
    <source>
        <strain evidence="5 6">cv. Jamaican Lion 4</strain>
        <strain evidence="4">Father</strain>
        <strain evidence="3">Mother</strain>
        <tissue evidence="3">Leaf</tissue>
    </source>
</reference>
<evidence type="ECO:0000313" key="4">
    <source>
        <dbReference type="EMBL" id="KAF4392880.1"/>
    </source>
</evidence>
<dbReference type="GO" id="GO:0009451">
    <property type="term" value="P:RNA modification"/>
    <property type="evidence" value="ECO:0007669"/>
    <property type="project" value="InterPro"/>
</dbReference>
<dbReference type="GO" id="GO:0003723">
    <property type="term" value="F:RNA binding"/>
    <property type="evidence" value="ECO:0007669"/>
    <property type="project" value="InterPro"/>
</dbReference>
<keyword evidence="1" id="KW-0677">Repeat</keyword>
<gene>
    <name evidence="3" type="ORF">F8388_006638</name>
    <name evidence="4" type="ORF">G4B88_011875</name>
</gene>
<dbReference type="Pfam" id="PF01535">
    <property type="entry name" value="PPR"/>
    <property type="match status" value="5"/>
</dbReference>
<feature type="repeat" description="PPR" evidence="2">
    <location>
        <begin position="447"/>
        <end position="481"/>
    </location>
</feature>
<dbReference type="InterPro" id="IPR002885">
    <property type="entry name" value="PPR_rpt"/>
</dbReference>
<dbReference type="EMBL" id="JAATIQ010000050">
    <property type="protein sequence ID" value="KAF4392880.1"/>
    <property type="molecule type" value="Genomic_DNA"/>
</dbReference>
<dbReference type="Proteomes" id="UP000525078">
    <property type="component" value="Unassembled WGS sequence"/>
</dbReference>
<dbReference type="PANTHER" id="PTHR47926:SF511">
    <property type="entry name" value="PENTATRICOPEPTIDE REPEAT-CONTAINING PROTEIN"/>
    <property type="match status" value="1"/>
</dbReference>
<dbReference type="EMBL" id="JAATIP010000041">
    <property type="protein sequence ID" value="KAF4386683.1"/>
    <property type="molecule type" value="Genomic_DNA"/>
</dbReference>
<dbReference type="FunFam" id="1.25.40.10:FF:000090">
    <property type="entry name" value="Pentatricopeptide repeat-containing protein, chloroplastic"/>
    <property type="match status" value="1"/>
</dbReference>
<sequence>MLFKCRSSSISTVSFKRQLPFAPTSPIFIKTATTTNASKQTHPSFLTSPPLSRLRALLSVPDSAHFHESHLAHSLSSNALKISAKMGFVCEGKQLHGHLVKLGLYSDLHLQNQILNVYVRCKELHNAHKVLGEMTVRNVIAWNTVISGVVDEISKCKSSSLLGFVYFKRMLLEMVRPDDITFNLLLRSCIVLLHHVQTGLQLQCFILKLGFGSNCFVGSALVDWYAKRGLVEDARRAFESVLFKDLVLWNVMVYCYTSNCFINEAIHIFHCMQSQNVKGDEFTFSSLIKLCGIPGSCQLGKQIHVIVIRQSFDLDVLVATALIDMYSKNGNIIDAHKVFNTMAFRNRVSWNTMIVGYGQHGDSKKAIKLFQQMLQEGFSQDELTLSSICSSCGNAGVITELMQIHARSIKFGFHSFLSTVNALINAYSKCGNIVGAFQCFSLAEERNLFTWTSIICAYAFHGFAEEAIECFEEMLTCGLIPDRIVFLGVLSACSHGGLIDKGYQYYEMMTKKYGILPDSKHYTCLVDLVGRAGLLDEALNILNCIQNESGKDALAAFLGACKIHGNLRLAEWAAGKLFALEPNDPVNYTIMSNMYSSKGRWTDVAKIRKMMRRNCDLKTPGFSWVEIAGEVHTFVSRDQAHSKTVKVYHMLGLLCWVMKEEVITAETSKTLLEVYAF</sequence>
<dbReference type="InterPro" id="IPR046960">
    <property type="entry name" value="PPR_At4g14850-like_plant"/>
</dbReference>
<dbReference type="Gene3D" id="1.25.40.10">
    <property type="entry name" value="Tetratricopeptide repeat domain"/>
    <property type="match status" value="4"/>
</dbReference>
<keyword evidence="6" id="KW-1185">Reference proteome</keyword>
<comment type="caution">
    <text evidence="3">The sequence shown here is derived from an EMBL/GenBank/DDBJ whole genome shotgun (WGS) entry which is preliminary data.</text>
</comment>
<dbReference type="InterPro" id="IPR046848">
    <property type="entry name" value="E_motif"/>
</dbReference>
<dbReference type="InterPro" id="IPR011990">
    <property type="entry name" value="TPR-like_helical_dom_sf"/>
</dbReference>
<protein>
    <recommendedName>
        <fullName evidence="7">Pentatricopeptide repeat-containing protein</fullName>
    </recommendedName>
</protein>
<accession>A0A7J6GUS3</accession>
<dbReference type="PANTHER" id="PTHR47926">
    <property type="entry name" value="PENTATRICOPEPTIDE REPEAT-CONTAINING PROTEIN"/>
    <property type="match status" value="1"/>
</dbReference>
<dbReference type="AlphaFoldDB" id="A0A7J6GUS3"/>
<dbReference type="Pfam" id="PF13041">
    <property type="entry name" value="PPR_2"/>
    <property type="match status" value="2"/>
</dbReference>
<feature type="repeat" description="PPR" evidence="2">
    <location>
        <begin position="245"/>
        <end position="279"/>
    </location>
</feature>
<feature type="repeat" description="PPR" evidence="2">
    <location>
        <begin position="346"/>
        <end position="380"/>
    </location>
</feature>
<name>A0A7J6GUS3_CANSA</name>